<dbReference type="CDD" id="cd00093">
    <property type="entry name" value="HTH_XRE"/>
    <property type="match status" value="1"/>
</dbReference>
<evidence type="ECO:0000259" key="2">
    <source>
        <dbReference type="PROSITE" id="PS50943"/>
    </source>
</evidence>
<dbReference type="PROSITE" id="PS50943">
    <property type="entry name" value="HTH_CROC1"/>
    <property type="match status" value="1"/>
</dbReference>
<evidence type="ECO:0000313" key="3">
    <source>
        <dbReference type="EMBL" id="MBL1095934.1"/>
    </source>
</evidence>
<dbReference type="RefSeq" id="WP_201871560.1">
    <property type="nucleotide sequence ID" value="NZ_JAERRF010000002.1"/>
</dbReference>
<evidence type="ECO:0000256" key="1">
    <source>
        <dbReference type="SAM" id="MobiDB-lite"/>
    </source>
</evidence>
<dbReference type="Gene3D" id="1.25.40.10">
    <property type="entry name" value="Tetratricopeptide repeat domain"/>
    <property type="match status" value="1"/>
</dbReference>
<comment type="caution">
    <text evidence="3">The sequence shown here is derived from an EMBL/GenBank/DDBJ whole genome shotgun (WGS) entry which is preliminary data.</text>
</comment>
<reference evidence="3 4" key="1">
    <citation type="submission" date="2021-01" db="EMBL/GenBank/DDBJ databases">
        <title>WGS of actinomycetes isolated from Thailand.</title>
        <authorList>
            <person name="Thawai C."/>
        </authorList>
    </citation>
    <scope>NUCLEOTIDE SEQUENCE [LARGE SCALE GENOMIC DNA]</scope>
    <source>
        <strain evidence="3 4">CA1R205</strain>
    </source>
</reference>
<evidence type="ECO:0000313" key="4">
    <source>
        <dbReference type="Proteomes" id="UP000634229"/>
    </source>
</evidence>
<gene>
    <name evidence="3" type="ORF">JK363_04415</name>
</gene>
<protein>
    <submittedName>
        <fullName evidence="3">Helix-turn-helix transcriptional regulator</fullName>
    </submittedName>
</protein>
<dbReference type="Gene3D" id="1.10.260.40">
    <property type="entry name" value="lambda repressor-like DNA-binding domains"/>
    <property type="match status" value="1"/>
</dbReference>
<name>A0ABS1N7M9_9ACTN</name>
<dbReference type="EMBL" id="JAERRF010000002">
    <property type="protein sequence ID" value="MBL1095934.1"/>
    <property type="molecule type" value="Genomic_DNA"/>
</dbReference>
<sequence>MDLAQRRKVLGYSQESLAHALGVDRTTVSRWESGRNAPQPPLRPQLAEVLQVDLADLDALVTHGEQPEPLPQRSVGAPLSDDDSPGDTEDMIRREFLRAIAVIGTPTPLPPDEAERLDEGVSRGAADFLRMNGHLWQVYQLARAKGSVVPVVRDQLAAMDKALTGRSATQSQALCRAAGDLFQLAGELAFDNNRYTDAVASYSAAASASKEAGDFDLWACALVRHAYVDVYERRYREAADLLSAAERVARRGDSTLSTRHWVASVQAEVHAGLGDLTACERALDEAENVVHLADRGHNDGWLRFNGARLAEERGARYAQLGRLDLAEKTLTAALDQDALAAGQSFRRRGAVLVDLALIGARRRDPDQVVSFGREAVQLAQESSSGYVARRLRMLRAELDQVVRDGRVAALGAEIDALSRLSRT</sequence>
<dbReference type="InterPro" id="IPR001387">
    <property type="entry name" value="Cro/C1-type_HTH"/>
</dbReference>
<dbReference type="InterPro" id="IPR010982">
    <property type="entry name" value="Lambda_DNA-bd_dom_sf"/>
</dbReference>
<dbReference type="SUPFAM" id="SSF47413">
    <property type="entry name" value="lambda repressor-like DNA-binding domains"/>
    <property type="match status" value="1"/>
</dbReference>
<dbReference type="InterPro" id="IPR011990">
    <property type="entry name" value="TPR-like_helical_dom_sf"/>
</dbReference>
<dbReference type="Proteomes" id="UP000634229">
    <property type="component" value="Unassembled WGS sequence"/>
</dbReference>
<organism evidence="3 4">
    <name type="scientific">Streptomyces coffeae</name>
    <dbReference type="NCBI Taxonomy" id="621382"/>
    <lineage>
        <taxon>Bacteria</taxon>
        <taxon>Bacillati</taxon>
        <taxon>Actinomycetota</taxon>
        <taxon>Actinomycetes</taxon>
        <taxon>Kitasatosporales</taxon>
        <taxon>Streptomycetaceae</taxon>
        <taxon>Streptomyces</taxon>
    </lineage>
</organism>
<feature type="domain" description="HTH cro/C1-type" evidence="2">
    <location>
        <begin position="3"/>
        <end position="57"/>
    </location>
</feature>
<proteinExistence type="predicted"/>
<dbReference type="Pfam" id="PF01381">
    <property type="entry name" value="HTH_3"/>
    <property type="match status" value="1"/>
</dbReference>
<dbReference type="SMART" id="SM00530">
    <property type="entry name" value="HTH_XRE"/>
    <property type="match status" value="1"/>
</dbReference>
<accession>A0ABS1N7M9</accession>
<dbReference type="SUPFAM" id="SSF48452">
    <property type="entry name" value="TPR-like"/>
    <property type="match status" value="1"/>
</dbReference>
<feature type="region of interest" description="Disordered" evidence="1">
    <location>
        <begin position="64"/>
        <end position="88"/>
    </location>
</feature>
<keyword evidence="4" id="KW-1185">Reference proteome</keyword>